<dbReference type="EMBL" id="JACHIW010000002">
    <property type="protein sequence ID" value="MBB5158563.1"/>
    <property type="molecule type" value="Genomic_DNA"/>
</dbReference>
<evidence type="ECO:0000313" key="3">
    <source>
        <dbReference type="EMBL" id="MBB5158563.1"/>
    </source>
</evidence>
<dbReference type="PANTHER" id="PTHR31157">
    <property type="entry name" value="SCP DOMAIN-CONTAINING PROTEIN"/>
    <property type="match status" value="1"/>
</dbReference>
<dbReference type="Pfam" id="PF00188">
    <property type="entry name" value="CAP"/>
    <property type="match status" value="1"/>
</dbReference>
<sequence>MNTLKLQRSVIVTAALLIGAAVWAPAAVASPSTQDQVVSLVNKARTKAGCGAVKADSRLTSAAAGHSADMASRNYFEHSTPEGVSFSQRITNAGYPSPGAENIAKGYQTAQEVMDGWMKSDGHKANILNCSLKTIGVSVDANGYYWTQDFGR</sequence>
<feature type="signal peptide" evidence="1">
    <location>
        <begin position="1"/>
        <end position="29"/>
    </location>
</feature>
<proteinExistence type="predicted"/>
<feature type="domain" description="SCP" evidence="2">
    <location>
        <begin position="39"/>
        <end position="150"/>
    </location>
</feature>
<gene>
    <name evidence="3" type="ORF">BJ970_006162</name>
</gene>
<dbReference type="PANTHER" id="PTHR31157:SF1">
    <property type="entry name" value="SCP DOMAIN-CONTAINING PROTEIN"/>
    <property type="match status" value="1"/>
</dbReference>
<protein>
    <submittedName>
        <fullName evidence="3">Uncharacterized protein YkwD</fullName>
    </submittedName>
</protein>
<evidence type="ECO:0000259" key="2">
    <source>
        <dbReference type="Pfam" id="PF00188"/>
    </source>
</evidence>
<evidence type="ECO:0000313" key="4">
    <source>
        <dbReference type="Proteomes" id="UP000584374"/>
    </source>
</evidence>
<organism evidence="3 4">
    <name type="scientific">Saccharopolyspora phatthalungensis</name>
    <dbReference type="NCBI Taxonomy" id="664693"/>
    <lineage>
        <taxon>Bacteria</taxon>
        <taxon>Bacillati</taxon>
        <taxon>Actinomycetota</taxon>
        <taxon>Actinomycetes</taxon>
        <taxon>Pseudonocardiales</taxon>
        <taxon>Pseudonocardiaceae</taxon>
        <taxon>Saccharopolyspora</taxon>
    </lineage>
</organism>
<feature type="chain" id="PRO_5038866886" evidence="1">
    <location>
        <begin position="30"/>
        <end position="152"/>
    </location>
</feature>
<reference evidence="3 4" key="1">
    <citation type="submission" date="2020-08" db="EMBL/GenBank/DDBJ databases">
        <title>Sequencing the genomes of 1000 actinobacteria strains.</title>
        <authorList>
            <person name="Klenk H.-P."/>
        </authorList>
    </citation>
    <scope>NUCLEOTIDE SEQUENCE [LARGE SCALE GENOMIC DNA]</scope>
    <source>
        <strain evidence="3 4">DSM 45584</strain>
    </source>
</reference>
<dbReference type="CDD" id="cd05379">
    <property type="entry name" value="CAP_bacterial"/>
    <property type="match status" value="1"/>
</dbReference>
<accession>A0A840QK44</accession>
<dbReference type="SUPFAM" id="SSF55797">
    <property type="entry name" value="PR-1-like"/>
    <property type="match status" value="1"/>
</dbReference>
<keyword evidence="1" id="KW-0732">Signal</keyword>
<evidence type="ECO:0000256" key="1">
    <source>
        <dbReference type="SAM" id="SignalP"/>
    </source>
</evidence>
<keyword evidence="4" id="KW-1185">Reference proteome</keyword>
<dbReference type="Gene3D" id="3.40.33.10">
    <property type="entry name" value="CAP"/>
    <property type="match status" value="1"/>
</dbReference>
<name>A0A840QK44_9PSEU</name>
<dbReference type="InterPro" id="IPR035940">
    <property type="entry name" value="CAP_sf"/>
</dbReference>
<dbReference type="AlphaFoldDB" id="A0A840QK44"/>
<dbReference type="Proteomes" id="UP000584374">
    <property type="component" value="Unassembled WGS sequence"/>
</dbReference>
<dbReference type="RefSeq" id="WP_184730418.1">
    <property type="nucleotide sequence ID" value="NZ_JACHIW010000002.1"/>
</dbReference>
<dbReference type="InterPro" id="IPR014044">
    <property type="entry name" value="CAP_dom"/>
</dbReference>
<comment type="caution">
    <text evidence="3">The sequence shown here is derived from an EMBL/GenBank/DDBJ whole genome shotgun (WGS) entry which is preliminary data.</text>
</comment>